<dbReference type="GO" id="GO:0017061">
    <property type="term" value="F:S-methyl-5-thioadenosine phosphorylase activity"/>
    <property type="evidence" value="ECO:0007669"/>
    <property type="project" value="InterPro"/>
</dbReference>
<dbReference type="AlphaFoldDB" id="A0A1B7LFV1"/>
<dbReference type="CDD" id="cd09010">
    <property type="entry name" value="MTAP_SsMTAPII_like_MTIP"/>
    <property type="match status" value="1"/>
</dbReference>
<dbReference type="STRING" id="1838280.A6M21_08200"/>
<evidence type="ECO:0000256" key="2">
    <source>
        <dbReference type="ARBA" id="ARBA00022679"/>
    </source>
</evidence>
<dbReference type="InterPro" id="IPR000845">
    <property type="entry name" value="Nucleoside_phosphorylase_d"/>
</dbReference>
<dbReference type="InterPro" id="IPR010044">
    <property type="entry name" value="MTAP"/>
</dbReference>
<comment type="caution">
    <text evidence="4">The sequence shown here is derived from an EMBL/GenBank/DDBJ whole genome shotgun (WGS) entry which is preliminary data.</text>
</comment>
<dbReference type="OrthoDB" id="1523230at2"/>
<keyword evidence="5" id="KW-1185">Reference proteome</keyword>
<accession>A0A1B7LFV1</accession>
<reference evidence="4 5" key="1">
    <citation type="submission" date="2016-04" db="EMBL/GenBank/DDBJ databases">
        <authorList>
            <person name="Evans L.H."/>
            <person name="Alamgir A."/>
            <person name="Owens N."/>
            <person name="Weber N.D."/>
            <person name="Virtaneva K."/>
            <person name="Barbian K."/>
            <person name="Babar A."/>
            <person name="Rosenke K."/>
        </authorList>
    </citation>
    <scope>NUCLEOTIDE SEQUENCE [LARGE SCALE GENOMIC DNA]</scope>
    <source>
        <strain evidence="4 5">LMa1</strain>
    </source>
</reference>
<dbReference type="GO" id="GO:0019509">
    <property type="term" value="P:L-methionine salvage from methylthioadenosine"/>
    <property type="evidence" value="ECO:0007669"/>
    <property type="project" value="TreeGrafter"/>
</dbReference>
<dbReference type="Pfam" id="PF01048">
    <property type="entry name" value="PNP_UDP_1"/>
    <property type="match status" value="1"/>
</dbReference>
<name>A0A1B7LFV1_9FIRM</name>
<dbReference type="GO" id="GO:0005829">
    <property type="term" value="C:cytosol"/>
    <property type="evidence" value="ECO:0007669"/>
    <property type="project" value="TreeGrafter"/>
</dbReference>
<evidence type="ECO:0000313" key="4">
    <source>
        <dbReference type="EMBL" id="OAT83503.1"/>
    </source>
</evidence>
<dbReference type="RefSeq" id="WP_066667512.1">
    <property type="nucleotide sequence ID" value="NZ_LYVF01000111.1"/>
</dbReference>
<proteinExistence type="predicted"/>
<dbReference type="SUPFAM" id="SSF53167">
    <property type="entry name" value="Purine and uridine phosphorylases"/>
    <property type="match status" value="1"/>
</dbReference>
<keyword evidence="1" id="KW-0328">Glycosyltransferase</keyword>
<dbReference type="Proteomes" id="UP000078532">
    <property type="component" value="Unassembled WGS sequence"/>
</dbReference>
<dbReference type="PANTHER" id="PTHR42679">
    <property type="entry name" value="S-METHYL-5'-THIOADENOSINE PHOSPHORYLASE"/>
    <property type="match status" value="1"/>
</dbReference>
<evidence type="ECO:0000259" key="3">
    <source>
        <dbReference type="Pfam" id="PF01048"/>
    </source>
</evidence>
<keyword evidence="2" id="KW-0808">Transferase</keyword>
<gene>
    <name evidence="4" type="ORF">A6M21_08200</name>
</gene>
<evidence type="ECO:0000313" key="5">
    <source>
        <dbReference type="Proteomes" id="UP000078532"/>
    </source>
</evidence>
<dbReference type="Gene3D" id="3.40.50.1580">
    <property type="entry name" value="Nucleoside phosphorylase domain"/>
    <property type="match status" value="1"/>
</dbReference>
<feature type="domain" description="Nucleoside phosphorylase" evidence="3">
    <location>
        <begin position="39"/>
        <end position="252"/>
    </location>
</feature>
<dbReference type="InterPro" id="IPR035994">
    <property type="entry name" value="Nucleoside_phosphorylase_sf"/>
</dbReference>
<sequence length="275" mass="30131">MTAEIPRADFAIIGGSSTFSLNFPEDLHAPDISMIKSGLVFDTPYGESPPMKFFTLGTKTVLNLKMHGWRPGVSRADASRQVFWVFRAAGVKKILSEGGVGAINHLLRPRDILVPSDYIDFSMRKDVELDGGYLLTMRRPVCADLSRCLTAAAEEETDAGRVFDRGIYAVTDGRHFESVAEVDMLKRLGADVVGQSMCPEVYLARETGACYARLDVVTNYAEGIVTSWGHDELENIFYAQAALLGGILLSALRRATVGQKCGCPQLRHPTLLKTP</sequence>
<protein>
    <submittedName>
        <fullName evidence="4">Phosphorylase</fullName>
    </submittedName>
</protein>
<evidence type="ECO:0000256" key="1">
    <source>
        <dbReference type="ARBA" id="ARBA00022676"/>
    </source>
</evidence>
<dbReference type="GO" id="GO:0009116">
    <property type="term" value="P:nucleoside metabolic process"/>
    <property type="evidence" value="ECO:0007669"/>
    <property type="project" value="InterPro"/>
</dbReference>
<organism evidence="4 5">
    <name type="scientific">Desulfotomaculum copahuensis</name>
    <dbReference type="NCBI Taxonomy" id="1838280"/>
    <lineage>
        <taxon>Bacteria</taxon>
        <taxon>Bacillati</taxon>
        <taxon>Bacillota</taxon>
        <taxon>Clostridia</taxon>
        <taxon>Eubacteriales</taxon>
        <taxon>Desulfotomaculaceae</taxon>
        <taxon>Desulfotomaculum</taxon>
    </lineage>
</organism>
<dbReference type="PANTHER" id="PTHR42679:SF2">
    <property type="entry name" value="S-METHYL-5'-THIOADENOSINE PHOSPHORYLASE"/>
    <property type="match status" value="1"/>
</dbReference>
<dbReference type="EMBL" id="LYVF01000111">
    <property type="protein sequence ID" value="OAT83503.1"/>
    <property type="molecule type" value="Genomic_DNA"/>
</dbReference>